<dbReference type="RefSeq" id="WP_140928844.1">
    <property type="nucleotide sequence ID" value="NZ_VFSU01000029.1"/>
</dbReference>
<organism evidence="3 4">
    <name type="scientific">Sandaracinobacter neustonicus</name>
    <dbReference type="NCBI Taxonomy" id="1715348"/>
    <lineage>
        <taxon>Bacteria</taxon>
        <taxon>Pseudomonadati</taxon>
        <taxon>Pseudomonadota</taxon>
        <taxon>Alphaproteobacteria</taxon>
        <taxon>Sphingomonadales</taxon>
        <taxon>Sphingosinicellaceae</taxon>
        <taxon>Sandaracinobacter</taxon>
    </lineage>
</organism>
<dbReference type="Proteomes" id="UP000319897">
    <property type="component" value="Unassembled WGS sequence"/>
</dbReference>
<name>A0A501XH86_9SPHN</name>
<feature type="region of interest" description="Disordered" evidence="1">
    <location>
        <begin position="323"/>
        <end position="351"/>
    </location>
</feature>
<dbReference type="AlphaFoldDB" id="A0A501XH86"/>
<keyword evidence="4" id="KW-1185">Reference proteome</keyword>
<dbReference type="OrthoDB" id="5984161at2"/>
<proteinExistence type="predicted"/>
<evidence type="ECO:0000313" key="4">
    <source>
        <dbReference type="Proteomes" id="UP000319897"/>
    </source>
</evidence>
<gene>
    <name evidence="3" type="ORF">FJQ54_12975</name>
</gene>
<dbReference type="InterPro" id="IPR021381">
    <property type="entry name" value="DUF3011"/>
</dbReference>
<keyword evidence="2" id="KW-0732">Signal</keyword>
<sequence>MGKINRPMGLGASMAMVVAQLAPVPFLAPVGLAAASAQNYNRTINVPCYSTANRTQTCSLPENTVSVSFAGPDRSGICREGSTWRRNGNSIEVRNGCGGNFEVTTRGNGGGSGGGWGGSGGNNGGGWGGSGGSGQGFAGEITCRSRDGREQVCYANTDGRVEMLQQYSSTSCIEGRTWRADRRSITVRAGCQARFGYGYGNSSGGNWGGGGGWGGNNQGFAGQTECRSDNNRYRRCSVNTENRVEMLRQLSSSSCVRGRSWGYDRSSIWVDNGCQARFGYGYGNVTGDTSGGSSGGGSDTGAVIGGVALAAGLIALLAAAGKSSNSNSRSSGSSSASLQADMSHFPSDARTEGQACMNEAARQVGATGGTAVRLNSVNSATRQGSGWAIQAQATATYPEHTQKIVIDCRASGSSVTAFDIR</sequence>
<feature type="signal peptide" evidence="2">
    <location>
        <begin position="1"/>
        <end position="28"/>
    </location>
</feature>
<evidence type="ECO:0000256" key="2">
    <source>
        <dbReference type="SAM" id="SignalP"/>
    </source>
</evidence>
<dbReference type="Pfam" id="PF11218">
    <property type="entry name" value="DUF3011"/>
    <property type="match status" value="1"/>
</dbReference>
<feature type="compositionally biased region" description="Low complexity" evidence="1">
    <location>
        <begin position="323"/>
        <end position="337"/>
    </location>
</feature>
<feature type="chain" id="PRO_5021451562" evidence="2">
    <location>
        <begin position="29"/>
        <end position="421"/>
    </location>
</feature>
<reference evidence="3 4" key="1">
    <citation type="submission" date="2019-06" db="EMBL/GenBank/DDBJ databases">
        <authorList>
            <person name="Lee I."/>
            <person name="Jang G.I."/>
            <person name="Hwang C.Y."/>
        </authorList>
    </citation>
    <scope>NUCLEOTIDE SEQUENCE [LARGE SCALE GENOMIC DNA]</scope>
    <source>
        <strain evidence="3 4">PAMC 28131</strain>
    </source>
</reference>
<protein>
    <submittedName>
        <fullName evidence="3">DUF3011 domain-containing protein</fullName>
    </submittedName>
</protein>
<evidence type="ECO:0000313" key="3">
    <source>
        <dbReference type="EMBL" id="TPE59835.1"/>
    </source>
</evidence>
<feature type="region of interest" description="Disordered" evidence="1">
    <location>
        <begin position="108"/>
        <end position="131"/>
    </location>
</feature>
<comment type="caution">
    <text evidence="3">The sequence shown here is derived from an EMBL/GenBank/DDBJ whole genome shotgun (WGS) entry which is preliminary data.</text>
</comment>
<dbReference type="EMBL" id="VFSU01000029">
    <property type="protein sequence ID" value="TPE59835.1"/>
    <property type="molecule type" value="Genomic_DNA"/>
</dbReference>
<accession>A0A501XH86</accession>
<evidence type="ECO:0000256" key="1">
    <source>
        <dbReference type="SAM" id="MobiDB-lite"/>
    </source>
</evidence>